<dbReference type="HOGENOM" id="CLU_1611863_0_0_1"/>
<dbReference type="AlphaFoldDB" id="A0A0C9VE32"/>
<organism evidence="1 2">
    <name type="scientific">Sphaerobolus stellatus (strain SS14)</name>
    <dbReference type="NCBI Taxonomy" id="990650"/>
    <lineage>
        <taxon>Eukaryota</taxon>
        <taxon>Fungi</taxon>
        <taxon>Dikarya</taxon>
        <taxon>Basidiomycota</taxon>
        <taxon>Agaricomycotina</taxon>
        <taxon>Agaricomycetes</taxon>
        <taxon>Phallomycetidae</taxon>
        <taxon>Geastrales</taxon>
        <taxon>Sphaerobolaceae</taxon>
        <taxon>Sphaerobolus</taxon>
    </lineage>
</organism>
<gene>
    <name evidence="1" type="ORF">M422DRAFT_257496</name>
</gene>
<protein>
    <submittedName>
        <fullName evidence="1">Uncharacterized protein</fullName>
    </submittedName>
</protein>
<accession>A0A0C9VE32</accession>
<evidence type="ECO:0000313" key="1">
    <source>
        <dbReference type="EMBL" id="KIJ39667.1"/>
    </source>
</evidence>
<name>A0A0C9VE32_SPHS4</name>
<dbReference type="EMBL" id="KN837150">
    <property type="protein sequence ID" value="KIJ39667.1"/>
    <property type="molecule type" value="Genomic_DNA"/>
</dbReference>
<keyword evidence="2" id="KW-1185">Reference proteome</keyword>
<evidence type="ECO:0000313" key="2">
    <source>
        <dbReference type="Proteomes" id="UP000054279"/>
    </source>
</evidence>
<sequence>MTQVLSSYQSVFWVPVYSNLPVSEDILQDIIRKVNSPNLLLYSNREQMISLLDIFHMIVRMRDNLVGGYWENVLLGGIVLQFVLPDYDNYRLDADQPRNDVHKIPGGVVAHFKGRTVFSQWCLNNKESVDKIYQADRTEKGTRIIYDTSANLWDYSLTRSILQFA</sequence>
<dbReference type="Proteomes" id="UP000054279">
    <property type="component" value="Unassembled WGS sequence"/>
</dbReference>
<reference evidence="1 2" key="1">
    <citation type="submission" date="2014-06" db="EMBL/GenBank/DDBJ databases">
        <title>Evolutionary Origins and Diversification of the Mycorrhizal Mutualists.</title>
        <authorList>
            <consortium name="DOE Joint Genome Institute"/>
            <consortium name="Mycorrhizal Genomics Consortium"/>
            <person name="Kohler A."/>
            <person name="Kuo A."/>
            <person name="Nagy L.G."/>
            <person name="Floudas D."/>
            <person name="Copeland A."/>
            <person name="Barry K.W."/>
            <person name="Cichocki N."/>
            <person name="Veneault-Fourrey C."/>
            <person name="LaButti K."/>
            <person name="Lindquist E.A."/>
            <person name="Lipzen A."/>
            <person name="Lundell T."/>
            <person name="Morin E."/>
            <person name="Murat C."/>
            <person name="Riley R."/>
            <person name="Ohm R."/>
            <person name="Sun H."/>
            <person name="Tunlid A."/>
            <person name="Henrissat B."/>
            <person name="Grigoriev I.V."/>
            <person name="Hibbett D.S."/>
            <person name="Martin F."/>
        </authorList>
    </citation>
    <scope>NUCLEOTIDE SEQUENCE [LARGE SCALE GENOMIC DNA]</scope>
    <source>
        <strain evidence="1 2">SS14</strain>
    </source>
</reference>
<proteinExistence type="predicted"/>